<proteinExistence type="predicted"/>
<keyword evidence="3" id="KW-1185">Reference proteome</keyword>
<name>A0ABQ6FXB2_9CHLR</name>
<gene>
    <name evidence="2" type="ORF">KDH_57480</name>
</gene>
<sequence>MQGAASPLTGGVGAVPLPPPSPLLPEGRVWGAGGLPLNPISLFVSFYYIEHIVLLIYARV</sequence>
<accession>A0ABQ6FXB2</accession>
<keyword evidence="1" id="KW-1133">Transmembrane helix</keyword>
<keyword evidence="1" id="KW-0472">Membrane</keyword>
<evidence type="ECO:0000313" key="3">
    <source>
        <dbReference type="Proteomes" id="UP001344906"/>
    </source>
</evidence>
<feature type="transmembrane region" description="Helical" evidence="1">
    <location>
        <begin position="40"/>
        <end position="58"/>
    </location>
</feature>
<dbReference type="Proteomes" id="UP001344906">
    <property type="component" value="Unassembled WGS sequence"/>
</dbReference>
<protein>
    <submittedName>
        <fullName evidence="2">Uncharacterized protein</fullName>
    </submittedName>
</protein>
<keyword evidence="1" id="KW-0812">Transmembrane</keyword>
<evidence type="ECO:0000256" key="1">
    <source>
        <dbReference type="SAM" id="Phobius"/>
    </source>
</evidence>
<comment type="caution">
    <text evidence="2">The sequence shown here is derived from an EMBL/GenBank/DDBJ whole genome shotgun (WGS) entry which is preliminary data.</text>
</comment>
<organism evidence="2 3">
    <name type="scientific">Dictyobacter halimunensis</name>
    <dbReference type="NCBI Taxonomy" id="3026934"/>
    <lineage>
        <taxon>Bacteria</taxon>
        <taxon>Bacillati</taxon>
        <taxon>Chloroflexota</taxon>
        <taxon>Ktedonobacteria</taxon>
        <taxon>Ktedonobacterales</taxon>
        <taxon>Dictyobacteraceae</taxon>
        <taxon>Dictyobacter</taxon>
    </lineage>
</organism>
<evidence type="ECO:0000313" key="2">
    <source>
        <dbReference type="EMBL" id="GLV58920.1"/>
    </source>
</evidence>
<dbReference type="EMBL" id="BSRI01000002">
    <property type="protein sequence ID" value="GLV58920.1"/>
    <property type="molecule type" value="Genomic_DNA"/>
</dbReference>
<reference evidence="2 3" key="1">
    <citation type="submission" date="2023-02" db="EMBL/GenBank/DDBJ databases">
        <title>Dictyobacter halimunensis sp. nov., a new member of the class Ktedonobacteria from forest soil in a geothermal area.</title>
        <authorList>
            <person name="Rachmania M.K."/>
            <person name="Ningsih F."/>
            <person name="Sakai Y."/>
            <person name="Yabe S."/>
            <person name="Yokota A."/>
            <person name="Sjamsuridzal W."/>
        </authorList>
    </citation>
    <scope>NUCLEOTIDE SEQUENCE [LARGE SCALE GENOMIC DNA]</scope>
    <source>
        <strain evidence="2 3">S3.2.2.5</strain>
    </source>
</reference>